<evidence type="ECO:0000313" key="10">
    <source>
        <dbReference type="EMBL" id="CAB5001591.1"/>
    </source>
</evidence>
<evidence type="ECO:0000256" key="1">
    <source>
        <dbReference type="ARBA" id="ARBA00010641"/>
    </source>
</evidence>
<dbReference type="InterPro" id="IPR014284">
    <property type="entry name" value="RNA_pol_sigma-70_dom"/>
</dbReference>
<dbReference type="PANTHER" id="PTHR43133:SF8">
    <property type="entry name" value="RNA POLYMERASE SIGMA FACTOR HI_1459-RELATED"/>
    <property type="match status" value="1"/>
</dbReference>
<dbReference type="InterPro" id="IPR039425">
    <property type="entry name" value="RNA_pol_sigma-70-like"/>
</dbReference>
<evidence type="ECO:0000256" key="4">
    <source>
        <dbReference type="ARBA" id="ARBA00023125"/>
    </source>
</evidence>
<protein>
    <submittedName>
        <fullName evidence="9">Unannotated protein</fullName>
    </submittedName>
</protein>
<dbReference type="Pfam" id="PF04542">
    <property type="entry name" value="Sigma70_r2"/>
    <property type="match status" value="1"/>
</dbReference>
<evidence type="ECO:0000256" key="5">
    <source>
        <dbReference type="ARBA" id="ARBA00023163"/>
    </source>
</evidence>
<comment type="similarity">
    <text evidence="1">Belongs to the sigma-70 factor family. ECF subfamily.</text>
</comment>
<evidence type="ECO:0000259" key="8">
    <source>
        <dbReference type="Pfam" id="PF08281"/>
    </source>
</evidence>
<proteinExistence type="inferred from homology"/>
<dbReference type="GO" id="GO:0016987">
    <property type="term" value="F:sigma factor activity"/>
    <property type="evidence" value="ECO:0007669"/>
    <property type="project" value="UniProtKB-KW"/>
</dbReference>
<organism evidence="9">
    <name type="scientific">freshwater metagenome</name>
    <dbReference type="NCBI Taxonomy" id="449393"/>
    <lineage>
        <taxon>unclassified sequences</taxon>
        <taxon>metagenomes</taxon>
        <taxon>ecological metagenomes</taxon>
    </lineage>
</organism>
<keyword evidence="2" id="KW-0805">Transcription regulation</keyword>
<accession>A0A6J6XFP0</accession>
<dbReference type="SUPFAM" id="SSF88946">
    <property type="entry name" value="Sigma2 domain of RNA polymerase sigma factors"/>
    <property type="match status" value="1"/>
</dbReference>
<dbReference type="GO" id="GO:0003677">
    <property type="term" value="F:DNA binding"/>
    <property type="evidence" value="ECO:0007669"/>
    <property type="project" value="UniProtKB-KW"/>
</dbReference>
<evidence type="ECO:0000256" key="6">
    <source>
        <dbReference type="SAM" id="MobiDB-lite"/>
    </source>
</evidence>
<dbReference type="InterPro" id="IPR013324">
    <property type="entry name" value="RNA_pol_sigma_r3/r4-like"/>
</dbReference>
<dbReference type="PANTHER" id="PTHR43133">
    <property type="entry name" value="RNA POLYMERASE ECF-TYPE SIGMA FACTO"/>
    <property type="match status" value="1"/>
</dbReference>
<reference evidence="9" key="1">
    <citation type="submission" date="2020-05" db="EMBL/GenBank/DDBJ databases">
        <authorList>
            <person name="Chiriac C."/>
            <person name="Salcher M."/>
            <person name="Ghai R."/>
            <person name="Kavagutti S V."/>
        </authorList>
    </citation>
    <scope>NUCLEOTIDE SEQUENCE</scope>
</reference>
<keyword evidence="4" id="KW-0238">DNA-binding</keyword>
<dbReference type="SUPFAM" id="SSF88659">
    <property type="entry name" value="Sigma3 and sigma4 domains of RNA polymerase sigma factors"/>
    <property type="match status" value="1"/>
</dbReference>
<name>A0A6J6XFP0_9ZZZZ</name>
<dbReference type="EMBL" id="CAFAAH010000081">
    <property type="protein sequence ID" value="CAB4794935.1"/>
    <property type="molecule type" value="Genomic_DNA"/>
</dbReference>
<keyword evidence="3" id="KW-0731">Sigma factor</keyword>
<evidence type="ECO:0000256" key="2">
    <source>
        <dbReference type="ARBA" id="ARBA00023015"/>
    </source>
</evidence>
<gene>
    <name evidence="9" type="ORF">UFOPK2996_00728</name>
    <name evidence="10" type="ORF">UFOPK4071_00158</name>
</gene>
<dbReference type="CDD" id="cd06171">
    <property type="entry name" value="Sigma70_r4"/>
    <property type="match status" value="1"/>
</dbReference>
<evidence type="ECO:0000259" key="7">
    <source>
        <dbReference type="Pfam" id="PF04542"/>
    </source>
</evidence>
<dbReference type="InterPro" id="IPR036388">
    <property type="entry name" value="WH-like_DNA-bd_sf"/>
</dbReference>
<feature type="domain" description="RNA polymerase sigma-70 region 2" evidence="7">
    <location>
        <begin position="14"/>
        <end position="79"/>
    </location>
</feature>
<evidence type="ECO:0000256" key="3">
    <source>
        <dbReference type="ARBA" id="ARBA00023082"/>
    </source>
</evidence>
<dbReference type="InterPro" id="IPR013325">
    <property type="entry name" value="RNA_pol_sigma_r2"/>
</dbReference>
<sequence>MTPDGVPTWEEVARNHGQFLYSVAYRLTGNQEDARDIVQESLLRVRRGLETYTPGTLEGWLARIVTNVFLDDVRKRRRRPTSALPENPDLVLPPSASADDVSSASGLSAEIQQAINSLPEDFRVAVVLCDVADQSYEEISMSLGVPVGTVRSRIHRGRRLLRAALVESGVME</sequence>
<dbReference type="GO" id="GO:0006352">
    <property type="term" value="P:DNA-templated transcription initiation"/>
    <property type="evidence" value="ECO:0007669"/>
    <property type="project" value="InterPro"/>
</dbReference>
<feature type="domain" description="RNA polymerase sigma factor 70 region 4 type 2" evidence="8">
    <location>
        <begin position="109"/>
        <end position="161"/>
    </location>
</feature>
<dbReference type="EMBL" id="CAFBPF010000010">
    <property type="protein sequence ID" value="CAB5001591.1"/>
    <property type="molecule type" value="Genomic_DNA"/>
</dbReference>
<dbReference type="InterPro" id="IPR007627">
    <property type="entry name" value="RNA_pol_sigma70_r2"/>
</dbReference>
<dbReference type="Gene3D" id="1.10.10.10">
    <property type="entry name" value="Winged helix-like DNA-binding domain superfamily/Winged helix DNA-binding domain"/>
    <property type="match status" value="1"/>
</dbReference>
<evidence type="ECO:0000313" key="9">
    <source>
        <dbReference type="EMBL" id="CAB4794935.1"/>
    </source>
</evidence>
<dbReference type="InterPro" id="IPR013249">
    <property type="entry name" value="RNA_pol_sigma70_r4_t2"/>
</dbReference>
<dbReference type="Pfam" id="PF08281">
    <property type="entry name" value="Sigma70_r4_2"/>
    <property type="match status" value="1"/>
</dbReference>
<dbReference type="Gene3D" id="1.10.1740.10">
    <property type="match status" value="1"/>
</dbReference>
<dbReference type="AlphaFoldDB" id="A0A6J6XFP0"/>
<keyword evidence="5" id="KW-0804">Transcription</keyword>
<feature type="region of interest" description="Disordered" evidence="6">
    <location>
        <begin position="77"/>
        <end position="97"/>
    </location>
</feature>
<dbReference type="NCBIfam" id="TIGR02937">
    <property type="entry name" value="sigma70-ECF"/>
    <property type="match status" value="1"/>
</dbReference>